<evidence type="ECO:0000313" key="1">
    <source>
        <dbReference type="EMBL" id="THH29001.1"/>
    </source>
</evidence>
<name>A0A4S4MUX3_9APHY</name>
<sequence length="124" mass="14013">MATQAAPAPSVLADEIRRMCNNMRAFFRPFNKNEQVTLAEKKKALQIYITNIERLEGFAIIVCASLEAMGHASSQSWFRIRAQLQTMKDRFAIHRNVVNEQNFIAISEAVTPVLDGLTRALDTM</sequence>
<organism evidence="1 2">
    <name type="scientific">Antrodiella citrinella</name>
    <dbReference type="NCBI Taxonomy" id="2447956"/>
    <lineage>
        <taxon>Eukaryota</taxon>
        <taxon>Fungi</taxon>
        <taxon>Dikarya</taxon>
        <taxon>Basidiomycota</taxon>
        <taxon>Agaricomycotina</taxon>
        <taxon>Agaricomycetes</taxon>
        <taxon>Polyporales</taxon>
        <taxon>Steccherinaceae</taxon>
        <taxon>Antrodiella</taxon>
    </lineage>
</organism>
<dbReference type="EMBL" id="SGPM01000145">
    <property type="protein sequence ID" value="THH29001.1"/>
    <property type="molecule type" value="Genomic_DNA"/>
</dbReference>
<keyword evidence="2" id="KW-1185">Reference proteome</keyword>
<comment type="caution">
    <text evidence="1">The sequence shown here is derived from an EMBL/GenBank/DDBJ whole genome shotgun (WGS) entry which is preliminary data.</text>
</comment>
<reference evidence="1 2" key="1">
    <citation type="submission" date="2019-02" db="EMBL/GenBank/DDBJ databases">
        <title>Genome sequencing of the rare red list fungi Antrodiella citrinella (Flaviporus citrinellus).</title>
        <authorList>
            <person name="Buettner E."/>
            <person name="Kellner H."/>
        </authorList>
    </citation>
    <scope>NUCLEOTIDE SEQUENCE [LARGE SCALE GENOMIC DNA]</scope>
    <source>
        <strain evidence="1 2">DSM 108506</strain>
    </source>
</reference>
<proteinExistence type="predicted"/>
<evidence type="ECO:0000313" key="2">
    <source>
        <dbReference type="Proteomes" id="UP000308730"/>
    </source>
</evidence>
<dbReference type="Proteomes" id="UP000308730">
    <property type="component" value="Unassembled WGS sequence"/>
</dbReference>
<gene>
    <name evidence="1" type="ORF">EUX98_g5190</name>
</gene>
<accession>A0A4S4MUX3</accession>
<dbReference type="AlphaFoldDB" id="A0A4S4MUX3"/>
<protein>
    <submittedName>
        <fullName evidence="1">Uncharacterized protein</fullName>
    </submittedName>
</protein>